<organism evidence="1 2">
    <name type="scientific">Escherichia phage ESCO13</name>
    <dbReference type="NCBI Taxonomy" id="1881104"/>
    <lineage>
        <taxon>Viruses</taxon>
        <taxon>Duplodnaviria</taxon>
        <taxon>Heunggongvirae</taxon>
        <taxon>Uroviricota</taxon>
        <taxon>Caudoviricetes</taxon>
        <taxon>Stephanstirmvirinae</taxon>
        <taxon>Phapecoctavirus</taxon>
        <taxon>Phapecoctavirus ESCO13</taxon>
    </lineage>
</organism>
<evidence type="ECO:0000313" key="1">
    <source>
        <dbReference type="EMBL" id="AOQ27296.1"/>
    </source>
</evidence>
<evidence type="ECO:0000313" key="2">
    <source>
        <dbReference type="Proteomes" id="UP000225358"/>
    </source>
</evidence>
<dbReference type="Proteomes" id="UP000225358">
    <property type="component" value="Segment"/>
</dbReference>
<sequence length="157" mass="16604">MADLTTIKVSDLTQTTSVSDTDFFVTDQAGITKKTSLKVLLSGAGVTRNRLNARGTVTSTLALDISSAEYFSATLSSATCTISFTNIPVATNAVLNFTLALRQGSGANKVVWPSSVKWSFGRSPVLSYRQGATDTFEFISYDNGATWTGSLVLAGVI</sequence>
<dbReference type="EMBL" id="KX552041">
    <property type="protein sequence ID" value="AOQ27296.1"/>
    <property type="molecule type" value="Genomic_DNA"/>
</dbReference>
<reference evidence="1" key="1">
    <citation type="submission" date="2017-02" db="EMBL/GenBank/DDBJ databases">
        <title>Complete genome sequence of two Escherichia coli phages, vB_EcoM_ ESCO5 and vB_EcoM_ESCO13, which are related to phAPEC8.</title>
        <authorList>
            <person name="Trotereau A."/>
            <person name="Gonnet M."/>
            <person name="Viardot A."/>
            <person name="Lalmanach A.-C."/>
            <person name="Guabiraba R."/>
            <person name="Chanteloup N."/>
            <person name="Schouler C."/>
        </authorList>
    </citation>
    <scope>NUCLEOTIDE SEQUENCE [LARGE SCALE GENOMIC DNA]</scope>
</reference>
<accession>A0A1D7XFH8</accession>
<protein>
    <recommendedName>
        <fullName evidence="3">Tail fiber protein</fullName>
    </recommendedName>
</protein>
<name>A0A1D7XFH8_9CAUD</name>
<proteinExistence type="predicted"/>
<keyword evidence="2" id="KW-1185">Reference proteome</keyword>
<gene>
    <name evidence="1" type="ORF">ESCO13_00178</name>
</gene>
<evidence type="ECO:0008006" key="3">
    <source>
        <dbReference type="Google" id="ProtNLM"/>
    </source>
</evidence>